<dbReference type="GO" id="GO:0051536">
    <property type="term" value="F:iron-sulfur cluster binding"/>
    <property type="evidence" value="ECO:0007669"/>
    <property type="project" value="UniProtKB-KW"/>
</dbReference>
<dbReference type="InterPro" id="IPR058240">
    <property type="entry name" value="rSAM_sf"/>
</dbReference>
<dbReference type="CDD" id="cd21121">
    <property type="entry name" value="SPASM_Cmo-like"/>
    <property type="match status" value="1"/>
</dbReference>
<dbReference type="GO" id="GO:0003824">
    <property type="term" value="F:catalytic activity"/>
    <property type="evidence" value="ECO:0007669"/>
    <property type="project" value="InterPro"/>
</dbReference>
<dbReference type="PANTHER" id="PTHR11228">
    <property type="entry name" value="RADICAL SAM DOMAIN PROTEIN"/>
    <property type="match status" value="1"/>
</dbReference>
<dbReference type="SMART" id="SM00729">
    <property type="entry name" value="Elp3"/>
    <property type="match status" value="1"/>
</dbReference>
<dbReference type="AlphaFoldDB" id="I3XRL8"/>
<organism evidence="8 9">
    <name type="scientific">Desulfurococcus amylolyticus DSM 16532</name>
    <dbReference type="NCBI Taxonomy" id="768672"/>
    <lineage>
        <taxon>Archaea</taxon>
        <taxon>Thermoproteota</taxon>
        <taxon>Thermoprotei</taxon>
        <taxon>Desulfurococcales</taxon>
        <taxon>Desulfurococcaceae</taxon>
        <taxon>Desulfurococcus</taxon>
    </lineage>
</organism>
<dbReference type="InterPro" id="IPR023885">
    <property type="entry name" value="4Fe4S-binding_SPASM_dom"/>
</dbReference>
<dbReference type="SFLD" id="SFLDG01387">
    <property type="entry name" value="BtrN-like_SPASM_domain_contain"/>
    <property type="match status" value="1"/>
</dbReference>
<evidence type="ECO:0000313" key="9">
    <source>
        <dbReference type="Proteomes" id="UP000006175"/>
    </source>
</evidence>
<dbReference type="GeneID" id="13061066"/>
<evidence type="ECO:0000256" key="3">
    <source>
        <dbReference type="ARBA" id="ARBA00022691"/>
    </source>
</evidence>
<dbReference type="SFLD" id="SFLDG01067">
    <property type="entry name" value="SPASM/twitch_domain_containing"/>
    <property type="match status" value="1"/>
</dbReference>
<dbReference type="PROSITE" id="PS51918">
    <property type="entry name" value="RADICAL_SAM"/>
    <property type="match status" value="1"/>
</dbReference>
<dbReference type="GO" id="GO:0046872">
    <property type="term" value="F:metal ion binding"/>
    <property type="evidence" value="ECO:0007669"/>
    <property type="project" value="UniProtKB-KW"/>
</dbReference>
<dbReference type="eggNOG" id="arCOG02616">
    <property type="taxonomic scope" value="Archaea"/>
</dbReference>
<dbReference type="HOGENOM" id="CLU_009273_1_1_2"/>
<evidence type="ECO:0000256" key="5">
    <source>
        <dbReference type="ARBA" id="ARBA00023004"/>
    </source>
</evidence>
<evidence type="ECO:0000313" key="8">
    <source>
        <dbReference type="EMBL" id="AFL66592.1"/>
    </source>
</evidence>
<proteinExistence type="predicted"/>
<comment type="cofactor">
    <cofactor evidence="1">
        <name>[4Fe-4S] cluster</name>
        <dbReference type="ChEBI" id="CHEBI:49883"/>
    </cofactor>
</comment>
<evidence type="ECO:0000256" key="2">
    <source>
        <dbReference type="ARBA" id="ARBA00022485"/>
    </source>
</evidence>
<dbReference type="InterPro" id="IPR034391">
    <property type="entry name" value="AdoMet-like_SPASM_containing"/>
</dbReference>
<protein>
    <submittedName>
        <fullName evidence="8">Radical SAM domain protein</fullName>
    </submittedName>
</protein>
<keyword evidence="5" id="KW-0408">Iron</keyword>
<dbReference type="InterPro" id="IPR006638">
    <property type="entry name" value="Elp3/MiaA/NifB-like_rSAM"/>
</dbReference>
<evidence type="ECO:0000259" key="7">
    <source>
        <dbReference type="PROSITE" id="PS51918"/>
    </source>
</evidence>
<dbReference type="InterPro" id="IPR013785">
    <property type="entry name" value="Aldolase_TIM"/>
</dbReference>
<dbReference type="Pfam" id="PF13186">
    <property type="entry name" value="SPASM"/>
    <property type="match status" value="1"/>
</dbReference>
<dbReference type="Pfam" id="PF04055">
    <property type="entry name" value="Radical_SAM"/>
    <property type="match status" value="1"/>
</dbReference>
<gene>
    <name evidence="8" type="ORF">Desfe_0693</name>
</gene>
<evidence type="ECO:0000256" key="4">
    <source>
        <dbReference type="ARBA" id="ARBA00022723"/>
    </source>
</evidence>
<dbReference type="InterPro" id="IPR007197">
    <property type="entry name" value="rSAM"/>
</dbReference>
<dbReference type="SFLD" id="SFLDS00029">
    <property type="entry name" value="Radical_SAM"/>
    <property type="match status" value="1"/>
</dbReference>
<dbReference type="RefSeq" id="WP_014767493.1">
    <property type="nucleotide sequence ID" value="NC_018001.1"/>
</dbReference>
<dbReference type="PANTHER" id="PTHR11228:SF7">
    <property type="entry name" value="PQQA PEPTIDE CYCLASE"/>
    <property type="match status" value="1"/>
</dbReference>
<accession>I3XRL8</accession>
<evidence type="ECO:0000256" key="1">
    <source>
        <dbReference type="ARBA" id="ARBA00001966"/>
    </source>
</evidence>
<evidence type="ECO:0000256" key="6">
    <source>
        <dbReference type="ARBA" id="ARBA00023014"/>
    </source>
</evidence>
<feature type="domain" description="Radical SAM core" evidence="7">
    <location>
        <begin position="2"/>
        <end position="221"/>
    </location>
</feature>
<sequence length="427" mass="49123">MSKMPRSLQVEVTNNCNFACIMCVRRTWKDEKYGLLSPRLFSKIVDEIDDALERLALYGFGEPLLHPELPAFIKEYREKHGSSTHILVVTNGSLATPRLVDELFRNGLNELVFSIDSNDLVKLNKIRVGSSQYSLFQHLAESVKIASKYDGKISIATVLMRENLAELPSLVDKAVELGISELTISHLVTYTSTLADQILYSLSSEYPVRLIEGIGLEKWEKISHLAFRETVKSQYSSQELKWHAIYNEIYNKAVEKGYSLNIFNIRQALERKNMLEETIRILGEAKAKGEERGLIINAPGVYADALKRTCPYIDKDYAYVRYDGLVSPCMDLAYEHPLFINNHYKIIRRVIFGNLWREHLRDIWLKPEYVKFRNTRKEFSKNIPWCSDCNLSTFNCWYVDENIFDCYGNEVGCSECIYAAGLAKCII</sequence>
<keyword evidence="2" id="KW-0004">4Fe-4S</keyword>
<reference evidence="8 9" key="1">
    <citation type="journal article" date="2012" name="J. Bacteriol.">
        <title>Complete Genome Sequence of Desulfurococcus fermentans, a Hyperthermophilic Cellulolytic Crenarchaeon Isolated from a Freshwater Hot Spring in Kamchatka, Russia.</title>
        <authorList>
            <person name="Susanti D."/>
            <person name="Johnson E.F."/>
            <person name="Rodriguez J.R."/>
            <person name="Anderson I."/>
            <person name="Perevalova A.A."/>
            <person name="Kyrpides N."/>
            <person name="Lucas S."/>
            <person name="Han J."/>
            <person name="Lapidus A."/>
            <person name="Cheng J.F."/>
            <person name="Goodwin L."/>
            <person name="Pitluck S."/>
            <person name="Mavrommatis K."/>
            <person name="Peters L."/>
            <person name="Land M.L."/>
            <person name="Hauser L."/>
            <person name="Gopalan V."/>
            <person name="Chan P.P."/>
            <person name="Lowe T.M."/>
            <person name="Atomi H."/>
            <person name="Bonch-Osmolovskaya E.A."/>
            <person name="Woyke T."/>
            <person name="Mukhopadhyay B."/>
        </authorList>
    </citation>
    <scope>NUCLEOTIDE SEQUENCE [LARGE SCALE GENOMIC DNA]</scope>
    <source>
        <strain evidence="8 9">DSM 16532</strain>
    </source>
</reference>
<name>I3XRL8_DESAM</name>
<dbReference type="SUPFAM" id="SSF102114">
    <property type="entry name" value="Radical SAM enzymes"/>
    <property type="match status" value="1"/>
</dbReference>
<dbReference type="KEGG" id="dfd:Desfe_0693"/>
<dbReference type="InterPro" id="IPR050377">
    <property type="entry name" value="Radical_SAM_PqqE_MftC-like"/>
</dbReference>
<keyword evidence="9" id="KW-1185">Reference proteome</keyword>
<keyword evidence="6" id="KW-0411">Iron-sulfur</keyword>
<dbReference type="Gene3D" id="3.20.20.70">
    <property type="entry name" value="Aldolase class I"/>
    <property type="match status" value="2"/>
</dbReference>
<keyword evidence="4" id="KW-0479">Metal-binding</keyword>
<keyword evidence="3" id="KW-0949">S-adenosyl-L-methionine</keyword>
<dbReference type="Proteomes" id="UP000006175">
    <property type="component" value="Chromosome"/>
</dbReference>
<dbReference type="EMBL" id="CP003321">
    <property type="protein sequence ID" value="AFL66592.1"/>
    <property type="molecule type" value="Genomic_DNA"/>
</dbReference>
<dbReference type="CDD" id="cd01335">
    <property type="entry name" value="Radical_SAM"/>
    <property type="match status" value="1"/>
</dbReference>